<protein>
    <submittedName>
        <fullName evidence="2">Uncharacterized protein</fullName>
    </submittedName>
</protein>
<dbReference type="Proteomes" id="UP000188268">
    <property type="component" value="Unassembled WGS sequence"/>
</dbReference>
<dbReference type="AlphaFoldDB" id="A0A1R3JFZ7"/>
<dbReference type="Gramene" id="OMO93730">
    <property type="protein sequence ID" value="OMO93730"/>
    <property type="gene ID" value="CCACVL1_06370"/>
</dbReference>
<keyword evidence="1" id="KW-0472">Membrane</keyword>
<evidence type="ECO:0000313" key="2">
    <source>
        <dbReference type="EMBL" id="OMO93730.1"/>
    </source>
</evidence>
<evidence type="ECO:0000313" key="3">
    <source>
        <dbReference type="Proteomes" id="UP000188268"/>
    </source>
</evidence>
<gene>
    <name evidence="2" type="ORF">CCACVL1_06370</name>
</gene>
<organism evidence="2 3">
    <name type="scientific">Corchorus capsularis</name>
    <name type="common">Jute</name>
    <dbReference type="NCBI Taxonomy" id="210143"/>
    <lineage>
        <taxon>Eukaryota</taxon>
        <taxon>Viridiplantae</taxon>
        <taxon>Streptophyta</taxon>
        <taxon>Embryophyta</taxon>
        <taxon>Tracheophyta</taxon>
        <taxon>Spermatophyta</taxon>
        <taxon>Magnoliopsida</taxon>
        <taxon>eudicotyledons</taxon>
        <taxon>Gunneridae</taxon>
        <taxon>Pentapetalae</taxon>
        <taxon>rosids</taxon>
        <taxon>malvids</taxon>
        <taxon>Malvales</taxon>
        <taxon>Malvaceae</taxon>
        <taxon>Grewioideae</taxon>
        <taxon>Apeibeae</taxon>
        <taxon>Corchorus</taxon>
    </lineage>
</organism>
<dbReference type="EMBL" id="AWWV01008055">
    <property type="protein sequence ID" value="OMO93730.1"/>
    <property type="molecule type" value="Genomic_DNA"/>
</dbReference>
<evidence type="ECO:0000256" key="1">
    <source>
        <dbReference type="SAM" id="Phobius"/>
    </source>
</evidence>
<keyword evidence="1" id="KW-1133">Transmembrane helix</keyword>
<proteinExistence type="predicted"/>
<reference evidence="2 3" key="1">
    <citation type="submission" date="2013-09" db="EMBL/GenBank/DDBJ databases">
        <title>Corchorus capsularis genome sequencing.</title>
        <authorList>
            <person name="Alam M."/>
            <person name="Haque M.S."/>
            <person name="Islam M.S."/>
            <person name="Emdad E.M."/>
            <person name="Islam M.M."/>
            <person name="Ahmed B."/>
            <person name="Halim A."/>
            <person name="Hossen Q.M.M."/>
            <person name="Hossain M.Z."/>
            <person name="Ahmed R."/>
            <person name="Khan M.M."/>
            <person name="Islam R."/>
            <person name="Rashid M.M."/>
            <person name="Khan S.A."/>
            <person name="Rahman M.S."/>
            <person name="Alam M."/>
        </authorList>
    </citation>
    <scope>NUCLEOTIDE SEQUENCE [LARGE SCALE GENOMIC DNA]</scope>
    <source>
        <strain evidence="3">cv. CVL-1</strain>
        <tissue evidence="2">Whole seedling</tissue>
    </source>
</reference>
<comment type="caution">
    <text evidence="2">The sequence shown here is derived from an EMBL/GenBank/DDBJ whole genome shotgun (WGS) entry which is preliminary data.</text>
</comment>
<sequence>MSLTDHDRSILNLPKYKYNPSMSEDGGDDVDVGECAQPSLFQLPKLIAFQSVPLALPALCVALKIAIFLMNAFAHLFQAPALQLLIVALGPRAPW</sequence>
<feature type="non-terminal residue" evidence="2">
    <location>
        <position position="95"/>
    </location>
</feature>
<name>A0A1R3JFZ7_COCAP</name>
<accession>A0A1R3JFZ7</accession>
<keyword evidence="1" id="KW-0812">Transmembrane</keyword>
<keyword evidence="3" id="KW-1185">Reference proteome</keyword>
<feature type="transmembrane region" description="Helical" evidence="1">
    <location>
        <begin position="54"/>
        <end position="74"/>
    </location>
</feature>